<keyword evidence="3" id="KW-1185">Reference proteome</keyword>
<dbReference type="EMBL" id="CAJPDQ010000009">
    <property type="protein sequence ID" value="CAF9914321.1"/>
    <property type="molecule type" value="Genomic_DNA"/>
</dbReference>
<evidence type="ECO:0000259" key="1">
    <source>
        <dbReference type="Pfam" id="PF00135"/>
    </source>
</evidence>
<dbReference type="InterPro" id="IPR002018">
    <property type="entry name" value="CarbesteraseB"/>
</dbReference>
<reference evidence="2" key="1">
    <citation type="submission" date="2021-03" db="EMBL/GenBank/DDBJ databases">
        <authorList>
            <person name="Tagirdzhanova G."/>
        </authorList>
    </citation>
    <scope>NUCLEOTIDE SEQUENCE</scope>
</reference>
<gene>
    <name evidence="2" type="ORF">GOMPHAMPRED_008130</name>
</gene>
<evidence type="ECO:0000313" key="3">
    <source>
        <dbReference type="Proteomes" id="UP000664169"/>
    </source>
</evidence>
<comment type="caution">
    <text evidence="2">The sequence shown here is derived from an EMBL/GenBank/DDBJ whole genome shotgun (WGS) entry which is preliminary data.</text>
</comment>
<dbReference type="OrthoDB" id="6846267at2759"/>
<evidence type="ECO:0000313" key="2">
    <source>
        <dbReference type="EMBL" id="CAF9914321.1"/>
    </source>
</evidence>
<dbReference type="Gene3D" id="3.40.50.1820">
    <property type="entry name" value="alpha/beta hydrolase"/>
    <property type="match status" value="1"/>
</dbReference>
<proteinExistence type="predicted"/>
<name>A0A8H3EVL5_9LECA</name>
<feature type="domain" description="Carboxylesterase type B" evidence="1">
    <location>
        <begin position="47"/>
        <end position="494"/>
    </location>
</feature>
<dbReference type="InterPro" id="IPR029058">
    <property type="entry name" value="AB_hydrolase_fold"/>
</dbReference>
<accession>A0A8H3EVL5</accession>
<dbReference type="Pfam" id="PF00135">
    <property type="entry name" value="COesterase"/>
    <property type="match status" value="1"/>
</dbReference>
<dbReference type="AlphaFoldDB" id="A0A8H3EVL5"/>
<dbReference type="PANTHER" id="PTHR43142">
    <property type="entry name" value="CARBOXYLIC ESTER HYDROLASE"/>
    <property type="match status" value="1"/>
</dbReference>
<dbReference type="Proteomes" id="UP000664169">
    <property type="component" value="Unassembled WGS sequence"/>
</dbReference>
<sequence>MSLPTADCRDGSTSTSYIVRKVPGRGHQRRTLISDSQTGQPICQRIGGIPFATPLTQSDRFKRAKPLPSAFQYGSTDAPTDCTGLARACPQTKKVPGQSEDCLQMNIYIPHGQAPAEGWPVFFYIFGGFLQVGSPNNEDPVNLYRQSSFRAIFVSFTYRLNAFGFLASRELQEENDTVGNVGFWDQRLALEFVASEIQRYGGNPNNVTIGGLSAGAYSVFHQLAYSLSLPADKAYINRVVMWSNGCGLQPKGIEEAQISFKQLTNAFDIPDNLPGQEKLARLRAVPTQDFVAAVKKVPGNSFRAVTDGQFVRFSLFEELFSNSFAKKMKSRGIKLIIGDCCDEYTAYRSISPPTSYTTLLQRLGVEFRHELAQKAVTLYCPGRQLPEGYNTWQDIFGRIYADLQVHMTQRGFLSSLSQTLPADYVFRYRIETRADILEKIMPRSLGVTHGSDLCWWFMAHNFGMKGNLKDEEVGLARELVEPLAAFVRNGTPAWGTSNIRQVRLLNADGVSIVSDPWWDTSITTWRRLQGLDRQRL</sequence>
<protein>
    <recommendedName>
        <fullName evidence="1">Carboxylesterase type B domain-containing protein</fullName>
    </recommendedName>
</protein>
<dbReference type="SUPFAM" id="SSF53474">
    <property type="entry name" value="alpha/beta-Hydrolases"/>
    <property type="match status" value="1"/>
</dbReference>
<organism evidence="2 3">
    <name type="scientific">Gomphillus americanus</name>
    <dbReference type="NCBI Taxonomy" id="1940652"/>
    <lineage>
        <taxon>Eukaryota</taxon>
        <taxon>Fungi</taxon>
        <taxon>Dikarya</taxon>
        <taxon>Ascomycota</taxon>
        <taxon>Pezizomycotina</taxon>
        <taxon>Lecanoromycetes</taxon>
        <taxon>OSLEUM clade</taxon>
        <taxon>Ostropomycetidae</taxon>
        <taxon>Ostropales</taxon>
        <taxon>Graphidaceae</taxon>
        <taxon>Gomphilloideae</taxon>
        <taxon>Gomphillus</taxon>
    </lineage>
</organism>
<dbReference type="PANTHER" id="PTHR43142:SF4">
    <property type="entry name" value="CARBOXYLIC ESTER HYDROLASE"/>
    <property type="match status" value="1"/>
</dbReference>